<dbReference type="EMBL" id="FOBB01000007">
    <property type="protein sequence ID" value="SEM99828.1"/>
    <property type="molecule type" value="Genomic_DNA"/>
</dbReference>
<gene>
    <name evidence="5" type="ORF">SAMN04488505_107258</name>
</gene>
<dbReference type="Proteomes" id="UP000198984">
    <property type="component" value="Unassembled WGS sequence"/>
</dbReference>
<dbReference type="SUPFAM" id="SSF46689">
    <property type="entry name" value="Homeodomain-like"/>
    <property type="match status" value="1"/>
</dbReference>
<protein>
    <submittedName>
        <fullName evidence="5">Helix-turn-helix domain-containing protein</fullName>
    </submittedName>
</protein>
<dbReference type="InterPro" id="IPR046532">
    <property type="entry name" value="DUF6597"/>
</dbReference>
<dbReference type="PANTHER" id="PTHR46796">
    <property type="entry name" value="HTH-TYPE TRANSCRIPTIONAL ACTIVATOR RHAS-RELATED"/>
    <property type="match status" value="1"/>
</dbReference>
<keyword evidence="6" id="KW-1185">Reference proteome</keyword>
<dbReference type="PROSITE" id="PS01124">
    <property type="entry name" value="HTH_ARAC_FAMILY_2"/>
    <property type="match status" value="1"/>
</dbReference>
<dbReference type="GO" id="GO:0043565">
    <property type="term" value="F:sequence-specific DNA binding"/>
    <property type="evidence" value="ECO:0007669"/>
    <property type="project" value="InterPro"/>
</dbReference>
<reference evidence="5 6" key="1">
    <citation type="submission" date="2016-10" db="EMBL/GenBank/DDBJ databases">
        <authorList>
            <person name="de Groot N.N."/>
        </authorList>
    </citation>
    <scope>NUCLEOTIDE SEQUENCE [LARGE SCALE GENOMIC DNA]</scope>
    <source>
        <strain evidence="5 6">DSM 21039</strain>
    </source>
</reference>
<dbReference type="GO" id="GO:0003700">
    <property type="term" value="F:DNA-binding transcription factor activity"/>
    <property type="evidence" value="ECO:0007669"/>
    <property type="project" value="InterPro"/>
</dbReference>
<dbReference type="AlphaFoldDB" id="A0A1H8CZR1"/>
<proteinExistence type="predicted"/>
<dbReference type="Pfam" id="PF20240">
    <property type="entry name" value="DUF6597"/>
    <property type="match status" value="1"/>
</dbReference>
<dbReference type="PANTHER" id="PTHR46796:SF13">
    <property type="entry name" value="HTH-TYPE TRANSCRIPTIONAL ACTIVATOR RHAS"/>
    <property type="match status" value="1"/>
</dbReference>
<evidence type="ECO:0000313" key="6">
    <source>
        <dbReference type="Proteomes" id="UP000198984"/>
    </source>
</evidence>
<dbReference type="SMART" id="SM00342">
    <property type="entry name" value="HTH_ARAC"/>
    <property type="match status" value="1"/>
</dbReference>
<dbReference type="Gene3D" id="1.10.10.60">
    <property type="entry name" value="Homeodomain-like"/>
    <property type="match status" value="1"/>
</dbReference>
<feature type="domain" description="HTH araC/xylS-type" evidence="4">
    <location>
        <begin position="152"/>
        <end position="251"/>
    </location>
</feature>
<dbReference type="STRING" id="573321.SAMN04488505_107258"/>
<evidence type="ECO:0000259" key="4">
    <source>
        <dbReference type="PROSITE" id="PS01124"/>
    </source>
</evidence>
<name>A0A1H8CZR1_9BACT</name>
<sequence>MNFQIIPPPPSLKNYVRHFWMLEDQTDDVSPKTFTAMCNGIPGLIFQEKPEAFAGFEGERLPQLFVFGQATKYGQLHCHGSFRTLGVSFQPTALKSVFGLNANELTHQNTCISQLTKTVLTEQLLNCSSLQQQVNCLSTFLLAQVRRHEGGNKKVEYAVGALQQGANLSRVLHDLNLSGRSLERLFHSYIGIAPSLFTRICRFQTSLAFLRQSKFHSLTDLAHSIGYYDQSHFIRDFKLFSGASPRIYLRKTIERMPGFPEWQS</sequence>
<keyword evidence="1" id="KW-0805">Transcription regulation</keyword>
<dbReference type="Pfam" id="PF12833">
    <property type="entry name" value="HTH_18"/>
    <property type="match status" value="1"/>
</dbReference>
<evidence type="ECO:0000256" key="1">
    <source>
        <dbReference type="ARBA" id="ARBA00023015"/>
    </source>
</evidence>
<keyword evidence="3" id="KW-0804">Transcription</keyword>
<dbReference type="RefSeq" id="WP_089918330.1">
    <property type="nucleotide sequence ID" value="NZ_FOBB01000007.1"/>
</dbReference>
<evidence type="ECO:0000256" key="2">
    <source>
        <dbReference type="ARBA" id="ARBA00023125"/>
    </source>
</evidence>
<evidence type="ECO:0000256" key="3">
    <source>
        <dbReference type="ARBA" id="ARBA00023163"/>
    </source>
</evidence>
<dbReference type="InterPro" id="IPR009057">
    <property type="entry name" value="Homeodomain-like_sf"/>
</dbReference>
<dbReference type="OrthoDB" id="655946at2"/>
<keyword evidence="2" id="KW-0238">DNA-binding</keyword>
<dbReference type="InterPro" id="IPR050204">
    <property type="entry name" value="AraC_XylS_family_regulators"/>
</dbReference>
<accession>A0A1H8CZR1</accession>
<dbReference type="InterPro" id="IPR018060">
    <property type="entry name" value="HTH_AraC"/>
</dbReference>
<organism evidence="5 6">
    <name type="scientific">Chitinophaga rupis</name>
    <dbReference type="NCBI Taxonomy" id="573321"/>
    <lineage>
        <taxon>Bacteria</taxon>
        <taxon>Pseudomonadati</taxon>
        <taxon>Bacteroidota</taxon>
        <taxon>Chitinophagia</taxon>
        <taxon>Chitinophagales</taxon>
        <taxon>Chitinophagaceae</taxon>
        <taxon>Chitinophaga</taxon>
    </lineage>
</organism>
<evidence type="ECO:0000313" key="5">
    <source>
        <dbReference type="EMBL" id="SEM99828.1"/>
    </source>
</evidence>